<name>A0ACB9JVG6_9ASTR</name>
<organism evidence="1 2">
    <name type="scientific">Smallanthus sonchifolius</name>
    <dbReference type="NCBI Taxonomy" id="185202"/>
    <lineage>
        <taxon>Eukaryota</taxon>
        <taxon>Viridiplantae</taxon>
        <taxon>Streptophyta</taxon>
        <taxon>Embryophyta</taxon>
        <taxon>Tracheophyta</taxon>
        <taxon>Spermatophyta</taxon>
        <taxon>Magnoliopsida</taxon>
        <taxon>eudicotyledons</taxon>
        <taxon>Gunneridae</taxon>
        <taxon>Pentapetalae</taxon>
        <taxon>asterids</taxon>
        <taxon>campanulids</taxon>
        <taxon>Asterales</taxon>
        <taxon>Asteraceae</taxon>
        <taxon>Asteroideae</taxon>
        <taxon>Heliantheae alliance</taxon>
        <taxon>Millerieae</taxon>
        <taxon>Smallanthus</taxon>
    </lineage>
</organism>
<sequence>MSQVCSGLKRSGKCSFGKKLIEWTFCPDSTVAYGGYRKLRLNHTFLVPLAIEIPWEGLGLDNSQLVIGGSKKSSPLAFDPEIERTLSRNRVLLRENKVIGSPTTPKNIMDPPILTTGQTLPTTTPPIPSSPITNESKPTNTTVPTSTLPPNPLSYQTASTFPPFSHFFQTQGQSSSQQSHPFPFQQDPPITFTTPVQQQQPPSRFQYQQSPAKPFMRVQDDGFDGGYEDEYEGYDEGEYTLRGNGNQTGFQGGGGFVRKPQEIPQAPQGQPRQVQQYEQQVPQQQQVGQMFQSQTQKFAPQRPVQRPMGPPHPRVRLGVPRRYNREAVRGIEAHFRPVITNNPSPVVIPQNNQGRTFEVRTNSLQSLSKYKGLATEEPYFHLEAYDSICNTIGGQGFSSDEVKLVLFQFSLEDKAKRWFYTLPSASIYTWAEMQQRFLEEFFTAQKTNDARRSLRSFQQQQGEMFHEAFERFNLMIKNCPHHGIELWELLNAFHEGLNSEDTRDLMSITNGQYEGVNAIQGQGQGGGGRNYNMNSNTYHPGLRNHPNFRYGNPANQSNPNFQGAPQSNFVSRQPYENQGNQGYQRQYQQQTGGPGPSNSSGNEVMDMLRMMQQDMQRRNQLDEVRMQKDEVRDKSIQSLTTQMGQLATEVAELKKGKGQLPSDTKVNPSHSSSRNIPINHVSVLRSGKEFKANLSPGLVGGVVEDITGNESDEDEISPSIVSKDPIVEKEIKKPGLGEILKDKNKEGGPSQVPFPSALIDPGKKNFISTRGPQKEEMWEVFKQVKVNLSLLEAIKQVPAAVLKGDLPPKLQDPGTPLINIQVGNFQMSRALLDLGAGVSILPGGLYDQYDFGPLKRVETTVVLADLSHKLPREIVRDVIVKVEEFYYPVDFLVLDYSSVDPSQQQNVIFGRPFLNTAHAIIDCRYGTVDMTFGNRKMRLNVFTNVSNSLGGDECFMADLVDRCDPHEYEEDVLETCVWDNDTLPVIIAYNLENVQEQALLKVLKANKEAIGWAIADLKGISPSIVMHKIITTEDAKPTREAQRRLNPNLREVVKKEVIKWLDAGIIYPISDSAWVSPTQVVPKKADIQVIRDENGEQITTRPVTGWRVCIDYRKLNAATSKDHIPLPFIDQIIEKLSGQKYYCFLDGYSEYNQIAIHPDDQHKTTFTCLYDTFAFRRMPFGLCNAPTTFQRCMMSIFSDMVGESLEVFMDDFSIFGTSFESCLDELEKVLKRCVEKNLVLSWEKSHFMVQEGIVLGHVISEKRMEVDKAKIRVISSLPPPKNVKGVRSFLGHAGFYRRFIKGFNVITKPLCNLLLKDVPFDFTNECLQALNILKEQLVKAPILQPPDWSKSFEIMCDASDTTIGAVLGQRIDKKPVAIYYASKTLSEAQLNYTTTEKELLAVVYALDKFRSYIWGSKVIVYSDHSAVRYLMEKKDAKPRLIRWVLLLQEFDLEIRDKKGSENVVADHLSRIPLEGVDDVSEINERFPDEQLLAVSTFVAPWYAHYVNYLATGDIPSHWTKKRRQQFMVQVKQYIWDEPDLFKIGPDQVIRRCVPETEVLEILTHAHSSACGGHFSGHKTGYRVLTCGFYWPTIFKDAREFAWNCLNCQKMGSISKRDEMPLQPILVVEIFDVWGIDFMGPFPSSNGFLYILVAVDYVSKCIEAILTRTNDHSVVCKFVQSNIFARFGIPRVTISDGGSHFKNFNFGKLLRRYNVNHRIATPYHPQTSGQVEVSNRQIKEILMKTVRTDRKDWSSKLDDALWAYRTSYKTPIGTTPYRLVYGKGCHLPMELAHRAHWAIKTVNADYNEAGKIRKLQLSEIEEIRDEA</sequence>
<keyword evidence="2" id="KW-1185">Reference proteome</keyword>
<reference evidence="1 2" key="2">
    <citation type="journal article" date="2022" name="Mol. Ecol. Resour.">
        <title>The genomes of chicory, endive, great burdock and yacon provide insights into Asteraceae paleo-polyploidization history and plant inulin production.</title>
        <authorList>
            <person name="Fan W."/>
            <person name="Wang S."/>
            <person name="Wang H."/>
            <person name="Wang A."/>
            <person name="Jiang F."/>
            <person name="Liu H."/>
            <person name="Zhao H."/>
            <person name="Xu D."/>
            <person name="Zhang Y."/>
        </authorList>
    </citation>
    <scope>NUCLEOTIDE SEQUENCE [LARGE SCALE GENOMIC DNA]</scope>
    <source>
        <strain evidence="2">cv. Yunnan</strain>
        <tissue evidence="1">Leaves</tissue>
    </source>
</reference>
<proteinExistence type="predicted"/>
<evidence type="ECO:0000313" key="1">
    <source>
        <dbReference type="EMBL" id="KAI3824039.1"/>
    </source>
</evidence>
<comment type="caution">
    <text evidence="1">The sequence shown here is derived from an EMBL/GenBank/DDBJ whole genome shotgun (WGS) entry which is preliminary data.</text>
</comment>
<dbReference type="EMBL" id="CM042019">
    <property type="protein sequence ID" value="KAI3824039.1"/>
    <property type="molecule type" value="Genomic_DNA"/>
</dbReference>
<accession>A0ACB9JVG6</accession>
<reference evidence="2" key="1">
    <citation type="journal article" date="2022" name="Mol. Ecol. Resour.">
        <title>The genomes of chicory, endive, great burdock and yacon provide insights into Asteraceae palaeo-polyploidization history and plant inulin production.</title>
        <authorList>
            <person name="Fan W."/>
            <person name="Wang S."/>
            <person name="Wang H."/>
            <person name="Wang A."/>
            <person name="Jiang F."/>
            <person name="Liu H."/>
            <person name="Zhao H."/>
            <person name="Xu D."/>
            <person name="Zhang Y."/>
        </authorList>
    </citation>
    <scope>NUCLEOTIDE SEQUENCE [LARGE SCALE GENOMIC DNA]</scope>
    <source>
        <strain evidence="2">cv. Yunnan</strain>
    </source>
</reference>
<protein>
    <submittedName>
        <fullName evidence="1">Uncharacterized protein</fullName>
    </submittedName>
</protein>
<gene>
    <name evidence="1" type="ORF">L1987_05486</name>
</gene>
<dbReference type="Proteomes" id="UP001056120">
    <property type="component" value="Linkage Group LG02"/>
</dbReference>
<evidence type="ECO:0000313" key="2">
    <source>
        <dbReference type="Proteomes" id="UP001056120"/>
    </source>
</evidence>